<keyword evidence="10" id="KW-1185">Reference proteome</keyword>
<dbReference type="GO" id="GO:0005634">
    <property type="term" value="C:nucleus"/>
    <property type="evidence" value="ECO:0007669"/>
    <property type="project" value="UniProtKB-SubCell"/>
</dbReference>
<evidence type="ECO:0008006" key="11">
    <source>
        <dbReference type="Google" id="ProtNLM"/>
    </source>
</evidence>
<feature type="domain" description="Clp1 C-terminal" evidence="6">
    <location>
        <begin position="320"/>
        <end position="423"/>
    </location>
</feature>
<protein>
    <recommendedName>
        <fullName evidence="11">Protein CLP1 homolog</fullName>
    </recommendedName>
</protein>
<dbReference type="InterPro" id="IPR010655">
    <property type="entry name" value="Clp1_C"/>
</dbReference>
<comment type="caution">
    <text evidence="9">The sequence shown here is derived from an EMBL/GenBank/DDBJ whole genome shotgun (WGS) entry which is preliminary data.</text>
</comment>
<dbReference type="GO" id="GO:0031124">
    <property type="term" value="P:mRNA 3'-end processing"/>
    <property type="evidence" value="ECO:0007669"/>
    <property type="project" value="InterPro"/>
</dbReference>
<keyword evidence="5" id="KW-0539">Nucleus</keyword>
<dbReference type="STRING" id="34508.A0A4U5N6Y7"/>
<dbReference type="Gene3D" id="3.40.50.300">
    <property type="entry name" value="P-loop containing nucleotide triphosphate hydrolases"/>
    <property type="match status" value="1"/>
</dbReference>
<keyword evidence="3" id="KW-0547">Nucleotide-binding</keyword>
<reference evidence="9 10" key="1">
    <citation type="journal article" date="2015" name="Genome Biol.">
        <title>Comparative genomics of Steinernema reveals deeply conserved gene regulatory networks.</title>
        <authorList>
            <person name="Dillman A.R."/>
            <person name="Macchietto M."/>
            <person name="Porter C.F."/>
            <person name="Rogers A."/>
            <person name="Williams B."/>
            <person name="Antoshechkin I."/>
            <person name="Lee M.M."/>
            <person name="Goodwin Z."/>
            <person name="Lu X."/>
            <person name="Lewis E.E."/>
            <person name="Goodrich-Blair H."/>
            <person name="Stock S.P."/>
            <person name="Adams B.J."/>
            <person name="Sternberg P.W."/>
            <person name="Mortazavi A."/>
        </authorList>
    </citation>
    <scope>NUCLEOTIDE SEQUENCE [LARGE SCALE GENOMIC DNA]</scope>
    <source>
        <strain evidence="9 10">ALL</strain>
    </source>
</reference>
<evidence type="ECO:0000256" key="4">
    <source>
        <dbReference type="ARBA" id="ARBA00022840"/>
    </source>
</evidence>
<feature type="domain" description="Clp1 N-terminal" evidence="7">
    <location>
        <begin position="18"/>
        <end position="109"/>
    </location>
</feature>
<dbReference type="EMBL" id="AZBU02000005">
    <property type="protein sequence ID" value="TKR78204.1"/>
    <property type="molecule type" value="Genomic_DNA"/>
</dbReference>
<dbReference type="InterPro" id="IPR038239">
    <property type="entry name" value="Clp1_N_sf"/>
</dbReference>
<dbReference type="FunFam" id="2.60.120.1030:FF:000001">
    <property type="entry name" value="Protein CLP1 homolog 5"/>
    <property type="match status" value="1"/>
</dbReference>
<dbReference type="InterPro" id="IPR027417">
    <property type="entry name" value="P-loop_NTPase"/>
</dbReference>
<evidence type="ECO:0000313" key="9">
    <source>
        <dbReference type="EMBL" id="TKR78204.1"/>
    </source>
</evidence>
<dbReference type="GO" id="GO:0005524">
    <property type="term" value="F:ATP binding"/>
    <property type="evidence" value="ECO:0007669"/>
    <property type="project" value="UniProtKB-KW"/>
</dbReference>
<evidence type="ECO:0000256" key="1">
    <source>
        <dbReference type="ARBA" id="ARBA00004123"/>
    </source>
</evidence>
<dbReference type="InterPro" id="IPR045116">
    <property type="entry name" value="Clp1/Grc3"/>
</dbReference>
<dbReference type="Gene3D" id="2.60.120.1030">
    <property type="entry name" value="Clp1, DNA binding domain"/>
    <property type="match status" value="1"/>
</dbReference>
<dbReference type="Gene3D" id="2.40.30.330">
    <property type="entry name" value="Pre-mRNA cleavage complex subunit Clp1, C-terminal domain"/>
    <property type="match status" value="1"/>
</dbReference>
<name>A0A4U5N6Y7_STECR</name>
<dbReference type="InterPro" id="IPR032319">
    <property type="entry name" value="CLP1_P"/>
</dbReference>
<accession>A0A4U5N6Y7</accession>
<evidence type="ECO:0000259" key="8">
    <source>
        <dbReference type="Pfam" id="PF16575"/>
    </source>
</evidence>
<evidence type="ECO:0000313" key="10">
    <source>
        <dbReference type="Proteomes" id="UP000298663"/>
    </source>
</evidence>
<dbReference type="Proteomes" id="UP000298663">
    <property type="component" value="Unassembled WGS sequence"/>
</dbReference>
<dbReference type="Pfam" id="PF16573">
    <property type="entry name" value="CLP1_N"/>
    <property type="match status" value="1"/>
</dbReference>
<dbReference type="OrthoDB" id="258143at2759"/>
<dbReference type="PANTHER" id="PTHR12755">
    <property type="entry name" value="CLEAVAGE/POLYADENYLATION FACTOR IA SUBUNIT CLP1P"/>
    <property type="match status" value="1"/>
</dbReference>
<evidence type="ECO:0000256" key="5">
    <source>
        <dbReference type="ARBA" id="ARBA00023242"/>
    </source>
</evidence>
<sequence length="439" mass="48347">MVDAFEAADEAPKINEFKLREDNELRFEAESETVTVELCSGRAEIFGSELKLNEKYTFSKGMRVAVFSWTAATIEIAGDVVNSYTAVNNHPMILYLNTHAGLEQMRKKAAADKTGKTHGPRVMLVGPVDVGKSSVCRILTNYAVRLGHTPIFVDVDVGQGNVSVAGTIGAIMVERTADPVLGFDKRNAKVFQHGSASPGSNIPLYDHLVCQLASVVGAECQKCPQLDKSGVIINTCGWVNGAGYQSLVNVAESFEVDVVVVIDHERLYTELKRDLPNFVKIVHHPKSGGVESRSPVTRSATRRKTFHRYFYGTLLKSVFVPHRPVYNFDQFTLAKVGTEKLPDSCLPHGMKVEDHRMMVVRIEPSPKLINHVVALVPPEFTEVDQNLVNTMVLGFVLIVDVDMDAHQYTLLCPQATLPDGVTIGLLSDITFIDDEVTVH</sequence>
<feature type="domain" description="Clp1 P-loop" evidence="8">
    <location>
        <begin position="126"/>
        <end position="312"/>
    </location>
</feature>
<gene>
    <name evidence="9" type="ORF">L596_019052</name>
</gene>
<evidence type="ECO:0000259" key="7">
    <source>
        <dbReference type="Pfam" id="PF16573"/>
    </source>
</evidence>
<dbReference type="Pfam" id="PF06807">
    <property type="entry name" value="Clp1"/>
    <property type="match status" value="1"/>
</dbReference>
<dbReference type="InterPro" id="IPR038238">
    <property type="entry name" value="Clp1_C_sf"/>
</dbReference>
<proteinExistence type="predicted"/>
<comment type="subcellular location">
    <subcellularLocation>
        <location evidence="1">Nucleus</location>
    </subcellularLocation>
</comment>
<reference evidence="9 10" key="2">
    <citation type="journal article" date="2019" name="G3 (Bethesda)">
        <title>Hybrid Assembly of the Genome of the Entomopathogenic Nematode Steinernema carpocapsae Identifies the X-Chromosome.</title>
        <authorList>
            <person name="Serra L."/>
            <person name="Macchietto M."/>
            <person name="Macias-Munoz A."/>
            <person name="McGill C.J."/>
            <person name="Rodriguez I.M."/>
            <person name="Rodriguez B."/>
            <person name="Murad R."/>
            <person name="Mortazavi A."/>
        </authorList>
    </citation>
    <scope>NUCLEOTIDE SEQUENCE [LARGE SCALE GENOMIC DNA]</scope>
    <source>
        <strain evidence="9 10">ALL</strain>
    </source>
</reference>
<dbReference type="InterPro" id="IPR032324">
    <property type="entry name" value="Clp1_N"/>
</dbReference>
<dbReference type="Pfam" id="PF16575">
    <property type="entry name" value="CLP1_P"/>
    <property type="match status" value="1"/>
</dbReference>
<dbReference type="GO" id="GO:0006388">
    <property type="term" value="P:tRNA splicing, via endonucleolytic cleavage and ligation"/>
    <property type="evidence" value="ECO:0007669"/>
    <property type="project" value="TreeGrafter"/>
</dbReference>
<evidence type="ECO:0000259" key="6">
    <source>
        <dbReference type="Pfam" id="PF06807"/>
    </source>
</evidence>
<dbReference type="AlphaFoldDB" id="A0A4U5N6Y7"/>
<evidence type="ECO:0000256" key="2">
    <source>
        <dbReference type="ARBA" id="ARBA00022664"/>
    </source>
</evidence>
<keyword evidence="4" id="KW-0067">ATP-binding</keyword>
<organism evidence="9 10">
    <name type="scientific">Steinernema carpocapsae</name>
    <name type="common">Entomopathogenic nematode</name>
    <dbReference type="NCBI Taxonomy" id="34508"/>
    <lineage>
        <taxon>Eukaryota</taxon>
        <taxon>Metazoa</taxon>
        <taxon>Ecdysozoa</taxon>
        <taxon>Nematoda</taxon>
        <taxon>Chromadorea</taxon>
        <taxon>Rhabditida</taxon>
        <taxon>Tylenchina</taxon>
        <taxon>Panagrolaimomorpha</taxon>
        <taxon>Strongyloidoidea</taxon>
        <taxon>Steinernematidae</taxon>
        <taxon>Steinernema</taxon>
    </lineage>
</organism>
<evidence type="ECO:0000256" key="3">
    <source>
        <dbReference type="ARBA" id="ARBA00022741"/>
    </source>
</evidence>
<dbReference type="PANTHER" id="PTHR12755:SF6">
    <property type="entry name" value="POLYRIBONUCLEOTIDE 5'-HYDROXYL-KINASE CLP1"/>
    <property type="match status" value="1"/>
</dbReference>
<dbReference type="GO" id="GO:0051731">
    <property type="term" value="F:polynucleotide 5'-hydroxyl-kinase activity"/>
    <property type="evidence" value="ECO:0007669"/>
    <property type="project" value="InterPro"/>
</dbReference>
<keyword evidence="2" id="KW-0507">mRNA processing</keyword>
<dbReference type="SUPFAM" id="SSF52540">
    <property type="entry name" value="P-loop containing nucleoside triphosphate hydrolases"/>
    <property type="match status" value="1"/>
</dbReference>